<feature type="domain" description="Translin-associated factor X-interacting protein 1 N-terminal" evidence="4">
    <location>
        <begin position="193"/>
        <end position="290"/>
    </location>
</feature>
<reference evidence="5" key="1">
    <citation type="submission" date="2021-09" db="EMBL/GenBank/DDBJ databases">
        <authorList>
            <consortium name="AG Swart"/>
            <person name="Singh M."/>
            <person name="Singh A."/>
            <person name="Seah K."/>
            <person name="Emmerich C."/>
        </authorList>
    </citation>
    <scope>NUCLEOTIDE SEQUENCE</scope>
    <source>
        <strain evidence="5">ATCC30299</strain>
    </source>
</reference>
<dbReference type="Proteomes" id="UP001162131">
    <property type="component" value="Unassembled WGS sequence"/>
</dbReference>
<dbReference type="InterPro" id="IPR032755">
    <property type="entry name" value="TSNAXIP1_N"/>
</dbReference>
<feature type="region of interest" description="Disordered" evidence="3">
    <location>
        <begin position="376"/>
        <end position="409"/>
    </location>
</feature>
<evidence type="ECO:0000256" key="1">
    <source>
        <dbReference type="ARBA" id="ARBA00023054"/>
    </source>
</evidence>
<proteinExistence type="predicted"/>
<dbReference type="AlphaFoldDB" id="A0AAU9KC82"/>
<name>A0AAU9KC82_9CILI</name>
<organism evidence="5 6">
    <name type="scientific">Blepharisma stoltei</name>
    <dbReference type="NCBI Taxonomy" id="1481888"/>
    <lineage>
        <taxon>Eukaryota</taxon>
        <taxon>Sar</taxon>
        <taxon>Alveolata</taxon>
        <taxon>Ciliophora</taxon>
        <taxon>Postciliodesmatophora</taxon>
        <taxon>Heterotrichea</taxon>
        <taxon>Heterotrichida</taxon>
        <taxon>Blepharismidae</taxon>
        <taxon>Blepharisma</taxon>
    </lineage>
</organism>
<keyword evidence="1 2" id="KW-0175">Coiled coil</keyword>
<feature type="compositionally biased region" description="Acidic residues" evidence="3">
    <location>
        <begin position="392"/>
        <end position="402"/>
    </location>
</feature>
<accession>A0AAU9KC82</accession>
<feature type="coiled-coil region" evidence="2">
    <location>
        <begin position="261"/>
        <end position="309"/>
    </location>
</feature>
<evidence type="ECO:0000313" key="6">
    <source>
        <dbReference type="Proteomes" id="UP001162131"/>
    </source>
</evidence>
<evidence type="ECO:0000313" key="5">
    <source>
        <dbReference type="EMBL" id="CAG9333195.1"/>
    </source>
</evidence>
<dbReference type="Pfam" id="PF15739">
    <property type="entry name" value="TSNAXIP1_N"/>
    <property type="match status" value="1"/>
</dbReference>
<keyword evidence="6" id="KW-1185">Reference proteome</keyword>
<evidence type="ECO:0000256" key="2">
    <source>
        <dbReference type="SAM" id="Coils"/>
    </source>
</evidence>
<sequence length="453" mass="52761">MSRLKKPLENLTIDPQNQSFFSGIHHRHSLSNPNSRNSSSSNPHQPKIKFCNILTNKHQSLNRESPYAQNQSISKAYSISNLPKPKEKSRLKSASTLSSHNLSSLIKTNIKVPRNENSQEASFTNLSFYEDWKKKSKEKHSSTDMNLSAANCINLNDQRIDSKDPLLEYARQNREVQSLEFKLTKQLRDQSGKSNSPKMQKEVFDIYSKMFAEIIEKDTLFGPLLLKIQHAYEDWMISATSDYKETSQNLKFELSELSKKCQLQNEDKKTMDRKIEKLSKENYELSKSLEEQEERYAELQEKIFKIADIKIDQLPKDDETWKFLVAENQNYASVCENMRNELKNYAYKEKKLLKLVLAMKKRGYPVEEIYDQEVAHHKKKKKKQEQNQNQIESEEYPDDTENEQLVSERLKYKAKPESIPSLNLKDIQAETLYSSTSSSGSYNDSDSCFIKTQ</sequence>
<dbReference type="EMBL" id="CAJZBQ010000056">
    <property type="protein sequence ID" value="CAG9333195.1"/>
    <property type="molecule type" value="Genomic_DNA"/>
</dbReference>
<feature type="compositionally biased region" description="Low complexity" evidence="3">
    <location>
        <begin position="433"/>
        <end position="447"/>
    </location>
</feature>
<evidence type="ECO:0000259" key="4">
    <source>
        <dbReference type="Pfam" id="PF15739"/>
    </source>
</evidence>
<gene>
    <name evidence="5" type="ORF">BSTOLATCC_MIC58014</name>
</gene>
<feature type="region of interest" description="Disordered" evidence="3">
    <location>
        <begin position="24"/>
        <end position="47"/>
    </location>
</feature>
<feature type="compositionally biased region" description="Low complexity" evidence="3">
    <location>
        <begin position="30"/>
        <end position="44"/>
    </location>
</feature>
<protein>
    <recommendedName>
        <fullName evidence="4">Translin-associated factor X-interacting protein 1 N-terminal domain-containing protein</fullName>
    </recommendedName>
</protein>
<feature type="region of interest" description="Disordered" evidence="3">
    <location>
        <begin position="433"/>
        <end position="453"/>
    </location>
</feature>
<evidence type="ECO:0000256" key="3">
    <source>
        <dbReference type="SAM" id="MobiDB-lite"/>
    </source>
</evidence>
<comment type="caution">
    <text evidence="5">The sequence shown here is derived from an EMBL/GenBank/DDBJ whole genome shotgun (WGS) entry which is preliminary data.</text>
</comment>